<evidence type="ECO:0000259" key="3">
    <source>
        <dbReference type="Pfam" id="PF07626"/>
    </source>
</evidence>
<keyword evidence="9" id="KW-1185">Reference proteome</keyword>
<feature type="domain" description="DUF1592" evidence="5">
    <location>
        <begin position="426"/>
        <end position="561"/>
    </location>
</feature>
<organism evidence="8 9">
    <name type="scientific">Haloferula chungangensis</name>
    <dbReference type="NCBI Taxonomy" id="1048331"/>
    <lineage>
        <taxon>Bacteria</taxon>
        <taxon>Pseudomonadati</taxon>
        <taxon>Verrucomicrobiota</taxon>
        <taxon>Verrucomicrobiia</taxon>
        <taxon>Verrucomicrobiales</taxon>
        <taxon>Verrucomicrobiaceae</taxon>
        <taxon>Haloferula</taxon>
    </lineage>
</organism>
<dbReference type="Pfam" id="PF07624">
    <property type="entry name" value="PSD2"/>
    <property type="match status" value="1"/>
</dbReference>
<feature type="domain" description="DUF1595" evidence="7">
    <location>
        <begin position="350"/>
        <end position="412"/>
    </location>
</feature>
<comment type="caution">
    <text evidence="8">The sequence shown here is derived from an EMBL/GenBank/DDBJ whole genome shotgun (WGS) entry which is preliminary data.</text>
</comment>
<protein>
    <submittedName>
        <fullName evidence="8">DUF1592 domain-containing protein</fullName>
    </submittedName>
</protein>
<proteinExistence type="predicted"/>
<gene>
    <name evidence="8" type="ORF">ACFQY0_01430</name>
</gene>
<evidence type="ECO:0000259" key="2">
    <source>
        <dbReference type="Pfam" id="PF07624"/>
    </source>
</evidence>
<dbReference type="InterPro" id="IPR013042">
    <property type="entry name" value="DUF1592"/>
</dbReference>
<evidence type="ECO:0000259" key="7">
    <source>
        <dbReference type="Pfam" id="PF07637"/>
    </source>
</evidence>
<dbReference type="Pfam" id="PF07637">
    <property type="entry name" value="PSD5"/>
    <property type="match status" value="1"/>
</dbReference>
<dbReference type="RefSeq" id="WP_379708314.1">
    <property type="nucleotide sequence ID" value="NZ_JBHTBS010000001.1"/>
</dbReference>
<feature type="region of interest" description="Disordered" evidence="1">
    <location>
        <begin position="614"/>
        <end position="636"/>
    </location>
</feature>
<dbReference type="InterPro" id="IPR011478">
    <property type="entry name" value="DUF1585"/>
</dbReference>
<evidence type="ECO:0000313" key="8">
    <source>
        <dbReference type="EMBL" id="MFC7335822.1"/>
    </source>
</evidence>
<feature type="domain" description="DUF1585" evidence="2">
    <location>
        <begin position="694"/>
        <end position="767"/>
    </location>
</feature>
<dbReference type="Proteomes" id="UP001596472">
    <property type="component" value="Unassembled WGS sequence"/>
</dbReference>
<sequence>MIRGFLVLLISTVSAIADTGEDYKKEIEPLLDIYCYSCHGDGTSKGDFAMDEFESLSSHLDDMNHWLPVWRNIRSQIMPPSDEDQLEIVEKKKVLEWIERSVFRLDPEHPDPGRVTIRRLNRNEYRYAVKDLLGVEFETEDYFPPDDSGYGFDNNGDVLSISPLLMEKYISAAEEVVMRALPKGSSRQVPVKVIEGNKFQQSEDENETGRWIPFKEKSRVVAHPEIKWDGEYEVTVEYQIRGAAEATDQEAVLKVKCGGKELGEEVMGWDQREIIKLQGTVPLKKGRSAFEVEVTPEKPAGDGQEEQALVVHRVVIKGPLGGEHREYSKGYRMIFVDGEPSGNAADKERYARKIMRSFVSRAFRRPIEDPTIDRLVAIVKEVDAQAGKSFEDGIREAITTCLCSPRFLFRVEIQPEPDNPEKVVLLDEYALASRLSFFLWGSVPDDELLSLAFNKKLRANLKEQVKRMLGDPKAKRLVMDFVGQWLQTRDVTTVPLEPHRILGLRRRDDASRIFNVRLLDDMRIETEMLFEFILMNGRPVEEMISARYSFLNERLAKFYGIEGVAGEDFVPVDLTAHPERGGVLTHGSYLIVSSNPTRTSPVKRGLFVLDNLLGTPAPPPPPNTPELEEASREAGSNPTMREMMQIHRDKPDCRGCHARMDPIGLGLENFDALGRYRVTEHGKPIDAAGELLTGEKFANVAELKEILATDRRDDFYRCLSEKLLTFAIGRGVEYFDAPTIDLLVDRLKKKDGKLEELIMGIIESAPFQKRRGSD</sequence>
<name>A0ABW2L2W3_9BACT</name>
<feature type="domain" description="DUF1587" evidence="3">
    <location>
        <begin position="118"/>
        <end position="181"/>
    </location>
</feature>
<feature type="domain" description="Cytochrome C Planctomycete-type" evidence="6">
    <location>
        <begin position="35"/>
        <end position="82"/>
    </location>
</feature>
<feature type="domain" description="DUF1588" evidence="4">
    <location>
        <begin position="580"/>
        <end position="679"/>
    </location>
</feature>
<evidence type="ECO:0000259" key="4">
    <source>
        <dbReference type="Pfam" id="PF07627"/>
    </source>
</evidence>
<dbReference type="EMBL" id="JBHTBS010000001">
    <property type="protein sequence ID" value="MFC7335822.1"/>
    <property type="molecule type" value="Genomic_DNA"/>
</dbReference>
<evidence type="ECO:0000259" key="6">
    <source>
        <dbReference type="Pfam" id="PF07635"/>
    </source>
</evidence>
<reference evidence="9" key="1">
    <citation type="journal article" date="2019" name="Int. J. Syst. Evol. Microbiol.">
        <title>The Global Catalogue of Microorganisms (GCM) 10K type strain sequencing project: providing services to taxonomists for standard genome sequencing and annotation.</title>
        <authorList>
            <consortium name="The Broad Institute Genomics Platform"/>
            <consortium name="The Broad Institute Genome Sequencing Center for Infectious Disease"/>
            <person name="Wu L."/>
            <person name="Ma J."/>
        </authorList>
    </citation>
    <scope>NUCLEOTIDE SEQUENCE [LARGE SCALE GENOMIC DNA]</scope>
    <source>
        <strain evidence="9">CGMCC 4.1467</strain>
    </source>
</reference>
<dbReference type="Pfam" id="PF07635">
    <property type="entry name" value="PSCyt1"/>
    <property type="match status" value="1"/>
</dbReference>
<dbReference type="InterPro" id="IPR011429">
    <property type="entry name" value="Cyt_c_Planctomycete-type"/>
</dbReference>
<evidence type="ECO:0000313" key="9">
    <source>
        <dbReference type="Proteomes" id="UP001596472"/>
    </source>
</evidence>
<evidence type="ECO:0000259" key="5">
    <source>
        <dbReference type="Pfam" id="PF07631"/>
    </source>
</evidence>
<dbReference type="InterPro" id="IPR013036">
    <property type="entry name" value="DUF1587"/>
</dbReference>
<accession>A0ABW2L2W3</accession>
<dbReference type="Pfam" id="PF07626">
    <property type="entry name" value="PSD3"/>
    <property type="match status" value="1"/>
</dbReference>
<dbReference type="InterPro" id="IPR013039">
    <property type="entry name" value="DUF1588"/>
</dbReference>
<dbReference type="InterPro" id="IPR013043">
    <property type="entry name" value="DUF1595"/>
</dbReference>
<dbReference type="Pfam" id="PF07627">
    <property type="entry name" value="PSCyt3"/>
    <property type="match status" value="1"/>
</dbReference>
<dbReference type="Pfam" id="PF07631">
    <property type="entry name" value="PSD4"/>
    <property type="match status" value="1"/>
</dbReference>
<evidence type="ECO:0000256" key="1">
    <source>
        <dbReference type="SAM" id="MobiDB-lite"/>
    </source>
</evidence>